<keyword evidence="1" id="KW-0678">Repressor</keyword>
<keyword evidence="4" id="KW-0804">Transcription</keyword>
<dbReference type="PROSITE" id="PS50977">
    <property type="entry name" value="HTH_TETR_2"/>
    <property type="match status" value="1"/>
</dbReference>
<dbReference type="InterPro" id="IPR050109">
    <property type="entry name" value="HTH-type_TetR-like_transc_reg"/>
</dbReference>
<dbReference type="OrthoDB" id="3173376at2"/>
<dbReference type="Gene3D" id="1.10.10.60">
    <property type="entry name" value="Homeodomain-like"/>
    <property type="match status" value="1"/>
</dbReference>
<feature type="domain" description="HTH tetR-type" evidence="7">
    <location>
        <begin position="35"/>
        <end position="95"/>
    </location>
</feature>
<evidence type="ECO:0000259" key="7">
    <source>
        <dbReference type="PROSITE" id="PS50977"/>
    </source>
</evidence>
<dbReference type="InterPro" id="IPR009057">
    <property type="entry name" value="Homeodomain-like_sf"/>
</dbReference>
<dbReference type="SUPFAM" id="SSF48498">
    <property type="entry name" value="Tetracyclin repressor-like, C-terminal domain"/>
    <property type="match status" value="1"/>
</dbReference>
<dbReference type="PANTHER" id="PTHR30055">
    <property type="entry name" value="HTH-TYPE TRANSCRIPTIONAL REGULATOR RUTR"/>
    <property type="match status" value="1"/>
</dbReference>
<comment type="caution">
    <text evidence="8">The sequence shown here is derived from an EMBL/GenBank/DDBJ whole genome shotgun (WGS) entry which is preliminary data.</text>
</comment>
<evidence type="ECO:0000256" key="4">
    <source>
        <dbReference type="ARBA" id="ARBA00023163"/>
    </source>
</evidence>
<dbReference type="AlphaFoldDB" id="A0A3P1SBH4"/>
<dbReference type="GO" id="GO:0000976">
    <property type="term" value="F:transcription cis-regulatory region binding"/>
    <property type="evidence" value="ECO:0007669"/>
    <property type="project" value="TreeGrafter"/>
</dbReference>
<dbReference type="Pfam" id="PF02909">
    <property type="entry name" value="TetR_C_1"/>
    <property type="match status" value="1"/>
</dbReference>
<name>A0A3P1SBH4_9ACTO</name>
<reference evidence="8 9" key="1">
    <citation type="submission" date="2018-11" db="EMBL/GenBank/DDBJ databases">
        <title>Genomes From Bacteria Associated with the Canine Oral Cavity: a Test Case for Automated Genome-Based Taxonomic Assignment.</title>
        <authorList>
            <person name="Coil D.A."/>
            <person name="Jospin G."/>
            <person name="Darling A.E."/>
            <person name="Wallis C."/>
            <person name="Davis I.J."/>
            <person name="Harris S."/>
            <person name="Eisen J.A."/>
            <person name="Holcombe L.J."/>
            <person name="O'Flynn C."/>
        </authorList>
    </citation>
    <scope>NUCLEOTIDE SEQUENCE [LARGE SCALE GENOMIC DNA]</scope>
    <source>
        <strain evidence="8 9">OH770</strain>
    </source>
</reference>
<organism evidence="8 9">
    <name type="scientific">Schaalia canis</name>
    <dbReference type="NCBI Taxonomy" id="100469"/>
    <lineage>
        <taxon>Bacteria</taxon>
        <taxon>Bacillati</taxon>
        <taxon>Actinomycetota</taxon>
        <taxon>Actinomycetes</taxon>
        <taxon>Actinomycetales</taxon>
        <taxon>Actinomycetaceae</taxon>
        <taxon>Schaalia</taxon>
    </lineage>
</organism>
<keyword evidence="2" id="KW-0805">Transcription regulation</keyword>
<feature type="compositionally biased region" description="Low complexity" evidence="6">
    <location>
        <begin position="1"/>
        <end position="32"/>
    </location>
</feature>
<dbReference type="RefSeq" id="WP_124871985.1">
    <property type="nucleotide sequence ID" value="NZ_RQZF01000012.1"/>
</dbReference>
<keyword evidence="3 5" id="KW-0238">DNA-binding</keyword>
<evidence type="ECO:0000256" key="2">
    <source>
        <dbReference type="ARBA" id="ARBA00023015"/>
    </source>
</evidence>
<evidence type="ECO:0000313" key="8">
    <source>
        <dbReference type="EMBL" id="RRC94623.1"/>
    </source>
</evidence>
<dbReference type="GO" id="GO:0046677">
    <property type="term" value="P:response to antibiotic"/>
    <property type="evidence" value="ECO:0007669"/>
    <property type="project" value="InterPro"/>
</dbReference>
<gene>
    <name evidence="8" type="ORF">EII11_09340</name>
</gene>
<dbReference type="Gene3D" id="1.10.357.10">
    <property type="entry name" value="Tetracycline Repressor, domain 2"/>
    <property type="match status" value="1"/>
</dbReference>
<dbReference type="GO" id="GO:0045892">
    <property type="term" value="P:negative regulation of DNA-templated transcription"/>
    <property type="evidence" value="ECO:0007669"/>
    <property type="project" value="InterPro"/>
</dbReference>
<dbReference type="PRINTS" id="PR00400">
    <property type="entry name" value="TETREPRESSOR"/>
</dbReference>
<dbReference type="InterPro" id="IPR004111">
    <property type="entry name" value="Repressor_TetR_C"/>
</dbReference>
<evidence type="ECO:0000256" key="5">
    <source>
        <dbReference type="PROSITE-ProRule" id="PRU00335"/>
    </source>
</evidence>
<sequence>MTAAQASAHTSAPASPHTSSTASTSMPATPSSRPRHRREDIITAACTLLNEGGLASLTMRRLAAQLNVQPSALYWHFADKQTLLAAMSSRVLSTATLDEATAPLPWEGKMRAAAAGVRECLMSYTDGAELVSSSLALGRVELPVRAQLADALRAEGASETAIDLIASTLGHYVVGAAFHEQQRQSMAALDASASDAEDIDREQTLRTHADQEFTQGVELIIAGAAVLLSMGTHA</sequence>
<evidence type="ECO:0000313" key="9">
    <source>
        <dbReference type="Proteomes" id="UP000280444"/>
    </source>
</evidence>
<dbReference type="SUPFAM" id="SSF46689">
    <property type="entry name" value="Homeodomain-like"/>
    <property type="match status" value="1"/>
</dbReference>
<dbReference type="Proteomes" id="UP000280444">
    <property type="component" value="Unassembled WGS sequence"/>
</dbReference>
<accession>A0A3P1SBH4</accession>
<protein>
    <submittedName>
        <fullName evidence="8">TetR family transcriptional regulator</fullName>
    </submittedName>
</protein>
<dbReference type="EMBL" id="RQZF01000012">
    <property type="protein sequence ID" value="RRC94623.1"/>
    <property type="molecule type" value="Genomic_DNA"/>
</dbReference>
<dbReference type="InterPro" id="IPR003012">
    <property type="entry name" value="Tet_transcr_reg_TetR"/>
</dbReference>
<proteinExistence type="predicted"/>
<dbReference type="InterPro" id="IPR036271">
    <property type="entry name" value="Tet_transcr_reg_TetR-rel_C_sf"/>
</dbReference>
<dbReference type="GO" id="GO:0003700">
    <property type="term" value="F:DNA-binding transcription factor activity"/>
    <property type="evidence" value="ECO:0007669"/>
    <property type="project" value="TreeGrafter"/>
</dbReference>
<dbReference type="PANTHER" id="PTHR30055:SF151">
    <property type="entry name" value="TRANSCRIPTIONAL REGULATORY PROTEIN"/>
    <property type="match status" value="1"/>
</dbReference>
<evidence type="ECO:0000256" key="1">
    <source>
        <dbReference type="ARBA" id="ARBA00022491"/>
    </source>
</evidence>
<feature type="region of interest" description="Disordered" evidence="6">
    <location>
        <begin position="1"/>
        <end position="37"/>
    </location>
</feature>
<dbReference type="PRINTS" id="PR00455">
    <property type="entry name" value="HTHTETR"/>
</dbReference>
<dbReference type="Pfam" id="PF00440">
    <property type="entry name" value="TetR_N"/>
    <property type="match status" value="1"/>
</dbReference>
<feature type="DNA-binding region" description="H-T-H motif" evidence="5">
    <location>
        <begin position="58"/>
        <end position="77"/>
    </location>
</feature>
<dbReference type="InterPro" id="IPR001647">
    <property type="entry name" value="HTH_TetR"/>
</dbReference>
<keyword evidence="9" id="KW-1185">Reference proteome</keyword>
<evidence type="ECO:0000256" key="3">
    <source>
        <dbReference type="ARBA" id="ARBA00023125"/>
    </source>
</evidence>
<evidence type="ECO:0000256" key="6">
    <source>
        <dbReference type="SAM" id="MobiDB-lite"/>
    </source>
</evidence>